<dbReference type="FunFam" id="3.90.70.10:FF:000332">
    <property type="entry name" value="Cathepsin L1"/>
    <property type="match status" value="1"/>
</dbReference>
<dbReference type="GO" id="GO:0006508">
    <property type="term" value="P:proteolysis"/>
    <property type="evidence" value="ECO:0007669"/>
    <property type="project" value="InterPro"/>
</dbReference>
<feature type="domain" description="Peptidase C1A papain C-terminal" evidence="3">
    <location>
        <begin position="129"/>
        <end position="343"/>
    </location>
</feature>
<reference evidence="5" key="1">
    <citation type="submission" date="2022-01" db="EMBL/GenBank/DDBJ databases">
        <authorList>
            <person name="King R."/>
        </authorList>
    </citation>
    <scope>NUCLEOTIDE SEQUENCE</scope>
</reference>
<dbReference type="InterPro" id="IPR013201">
    <property type="entry name" value="Prot_inhib_I29"/>
</dbReference>
<accession>A0A9N9TKY9</accession>
<dbReference type="GO" id="GO:0008234">
    <property type="term" value="F:cysteine-type peptidase activity"/>
    <property type="evidence" value="ECO:0007669"/>
    <property type="project" value="InterPro"/>
</dbReference>
<dbReference type="SMART" id="SM00848">
    <property type="entry name" value="Inhibitor_I29"/>
    <property type="match status" value="1"/>
</dbReference>
<sequence>MEILQILKAMIPFLLLTGHSIFEFIFGEMYVMALDFEWTRFKFDYNKTYGDDIDEEYRRYKIYKENKARYEEHNERYKQGLVTWTIGINKFSDLTEEEYQEAVAAEKLKVEGEIQARTKHRTHEFNGNAPASIDWRQFDAVTEARTQDCERKCGCFWAMAAVGAIESQYAILYNRRVLLSPQELIDCSMLYKNKGCTGGSANEAFKYIINNGLGSEFSYPYNAKNGTCYRNKPVAKLIDYVLVPNNEKHLIDAVGTIGPVVVSLNVQYMKGYTSGIFKCPKNSPPNNHEVLMVGYGEENGVPYWLLKNSWGDKWGESGYMKIRRSDGSTQCGILDRSHPSYPVIE</sequence>
<evidence type="ECO:0000313" key="5">
    <source>
        <dbReference type="EMBL" id="CAG9857255.1"/>
    </source>
</evidence>
<evidence type="ECO:0000256" key="2">
    <source>
        <dbReference type="ARBA" id="ARBA00023157"/>
    </source>
</evidence>
<dbReference type="InterPro" id="IPR000668">
    <property type="entry name" value="Peptidase_C1A_C"/>
</dbReference>
<evidence type="ECO:0000259" key="4">
    <source>
        <dbReference type="SMART" id="SM00848"/>
    </source>
</evidence>
<dbReference type="PRINTS" id="PR00705">
    <property type="entry name" value="PAPAIN"/>
</dbReference>
<dbReference type="AlphaFoldDB" id="A0A9N9TKY9"/>
<dbReference type="InterPro" id="IPR039417">
    <property type="entry name" value="Peptidase_C1A_papain-like"/>
</dbReference>
<comment type="similarity">
    <text evidence="1">Belongs to the peptidase C1 family.</text>
</comment>
<dbReference type="Proteomes" id="UP001153712">
    <property type="component" value="Chromosome 13"/>
</dbReference>
<feature type="domain" description="Cathepsin propeptide inhibitor" evidence="4">
    <location>
        <begin position="38"/>
        <end position="99"/>
    </location>
</feature>
<dbReference type="PANTHER" id="PTHR12411">
    <property type="entry name" value="CYSTEINE PROTEASE FAMILY C1-RELATED"/>
    <property type="match status" value="1"/>
</dbReference>
<dbReference type="EMBL" id="OU900106">
    <property type="protein sequence ID" value="CAG9857255.1"/>
    <property type="molecule type" value="Genomic_DNA"/>
</dbReference>
<dbReference type="InterPro" id="IPR025661">
    <property type="entry name" value="Pept_asp_AS"/>
</dbReference>
<evidence type="ECO:0000256" key="1">
    <source>
        <dbReference type="ARBA" id="ARBA00008455"/>
    </source>
</evidence>
<dbReference type="InterPro" id="IPR025660">
    <property type="entry name" value="Pept_his_AS"/>
</dbReference>
<evidence type="ECO:0000313" key="6">
    <source>
        <dbReference type="Proteomes" id="UP001153712"/>
    </source>
</evidence>
<dbReference type="Gene3D" id="3.90.70.10">
    <property type="entry name" value="Cysteine proteinases"/>
    <property type="match status" value="1"/>
</dbReference>
<dbReference type="CDD" id="cd02248">
    <property type="entry name" value="Peptidase_C1A"/>
    <property type="match status" value="1"/>
</dbReference>
<name>A0A9N9TKY9_PHYSR</name>
<dbReference type="PROSITE" id="PS00639">
    <property type="entry name" value="THIOL_PROTEASE_HIS"/>
    <property type="match status" value="1"/>
</dbReference>
<proteinExistence type="inferred from homology"/>
<protein>
    <submittedName>
        <fullName evidence="5">Uncharacterized protein</fullName>
    </submittedName>
</protein>
<dbReference type="OrthoDB" id="10253408at2759"/>
<dbReference type="Pfam" id="PF08246">
    <property type="entry name" value="Inhibitor_I29"/>
    <property type="match status" value="1"/>
</dbReference>
<organism evidence="5 6">
    <name type="scientific">Phyllotreta striolata</name>
    <name type="common">Striped flea beetle</name>
    <name type="synonym">Crioceris striolata</name>
    <dbReference type="NCBI Taxonomy" id="444603"/>
    <lineage>
        <taxon>Eukaryota</taxon>
        <taxon>Metazoa</taxon>
        <taxon>Ecdysozoa</taxon>
        <taxon>Arthropoda</taxon>
        <taxon>Hexapoda</taxon>
        <taxon>Insecta</taxon>
        <taxon>Pterygota</taxon>
        <taxon>Neoptera</taxon>
        <taxon>Endopterygota</taxon>
        <taxon>Coleoptera</taxon>
        <taxon>Polyphaga</taxon>
        <taxon>Cucujiformia</taxon>
        <taxon>Chrysomeloidea</taxon>
        <taxon>Chrysomelidae</taxon>
        <taxon>Galerucinae</taxon>
        <taxon>Alticini</taxon>
        <taxon>Phyllotreta</taxon>
    </lineage>
</organism>
<dbReference type="Pfam" id="PF00112">
    <property type="entry name" value="Peptidase_C1"/>
    <property type="match status" value="1"/>
</dbReference>
<dbReference type="InterPro" id="IPR038765">
    <property type="entry name" value="Papain-like_cys_pep_sf"/>
</dbReference>
<evidence type="ECO:0000259" key="3">
    <source>
        <dbReference type="SMART" id="SM00645"/>
    </source>
</evidence>
<dbReference type="SMART" id="SM00645">
    <property type="entry name" value="Pept_C1"/>
    <property type="match status" value="1"/>
</dbReference>
<keyword evidence="2" id="KW-1015">Disulfide bond</keyword>
<keyword evidence="6" id="KW-1185">Reference proteome</keyword>
<dbReference type="SUPFAM" id="SSF54001">
    <property type="entry name" value="Cysteine proteinases"/>
    <property type="match status" value="1"/>
</dbReference>
<dbReference type="PROSITE" id="PS00640">
    <property type="entry name" value="THIOL_PROTEASE_ASN"/>
    <property type="match status" value="1"/>
</dbReference>
<dbReference type="InterPro" id="IPR013128">
    <property type="entry name" value="Peptidase_C1A"/>
</dbReference>
<gene>
    <name evidence="5" type="ORF">PHYEVI_LOCUS3660</name>
</gene>